<dbReference type="OrthoDB" id="9809531at2"/>
<dbReference type="GO" id="GO:0006261">
    <property type="term" value="P:DNA-templated DNA replication"/>
    <property type="evidence" value="ECO:0007669"/>
    <property type="project" value="TreeGrafter"/>
</dbReference>
<evidence type="ECO:0000256" key="1">
    <source>
        <dbReference type="SAM" id="MobiDB-lite"/>
    </source>
</evidence>
<dbReference type="AlphaFoldDB" id="A0A2A3YNQ6"/>
<gene>
    <name evidence="2" type="ORF">CIK66_01465</name>
</gene>
<organism evidence="2 3">
    <name type="scientific">Brachybacterium alimentarium</name>
    <dbReference type="NCBI Taxonomy" id="47845"/>
    <lineage>
        <taxon>Bacteria</taxon>
        <taxon>Bacillati</taxon>
        <taxon>Actinomycetota</taxon>
        <taxon>Actinomycetes</taxon>
        <taxon>Micrococcales</taxon>
        <taxon>Dermabacteraceae</taxon>
        <taxon>Brachybacterium</taxon>
    </lineage>
</organism>
<proteinExistence type="predicted"/>
<evidence type="ECO:0000313" key="2">
    <source>
        <dbReference type="EMBL" id="PCC40931.1"/>
    </source>
</evidence>
<dbReference type="EMBL" id="NRGR01000004">
    <property type="protein sequence ID" value="PCC40931.1"/>
    <property type="molecule type" value="Genomic_DNA"/>
</dbReference>
<dbReference type="InterPro" id="IPR050238">
    <property type="entry name" value="DNA_Rep/Repair_Clamp_Loader"/>
</dbReference>
<feature type="compositionally biased region" description="Low complexity" evidence="1">
    <location>
        <begin position="1"/>
        <end position="16"/>
    </location>
</feature>
<dbReference type="NCBIfam" id="NF005926">
    <property type="entry name" value="PRK07940.1"/>
    <property type="match status" value="1"/>
</dbReference>
<reference evidence="2 3" key="1">
    <citation type="journal article" date="2017" name="Elife">
        <title>Extensive horizontal gene transfer in cheese-associated bacteria.</title>
        <authorList>
            <person name="Bonham K.S."/>
            <person name="Wolfe B.E."/>
            <person name="Dutton R.J."/>
        </authorList>
    </citation>
    <scope>NUCLEOTIDE SEQUENCE [LARGE SCALE GENOMIC DNA]</scope>
    <source>
        <strain evidence="2 3">341_9</strain>
    </source>
</reference>
<dbReference type="InterPro" id="IPR027417">
    <property type="entry name" value="P-loop_NTPase"/>
</dbReference>
<dbReference type="Proteomes" id="UP000218598">
    <property type="component" value="Unassembled WGS sequence"/>
</dbReference>
<dbReference type="Pfam" id="PF13177">
    <property type="entry name" value="DNA_pol3_delta2"/>
    <property type="match status" value="1"/>
</dbReference>
<feature type="region of interest" description="Disordered" evidence="1">
    <location>
        <begin position="1"/>
        <end position="29"/>
    </location>
</feature>
<dbReference type="PANTHER" id="PTHR11669">
    <property type="entry name" value="REPLICATION FACTOR C / DNA POLYMERASE III GAMMA-TAU SUBUNIT"/>
    <property type="match status" value="1"/>
</dbReference>
<dbReference type="SUPFAM" id="SSF52540">
    <property type="entry name" value="P-loop containing nucleoside triphosphate hydrolases"/>
    <property type="match status" value="1"/>
</dbReference>
<evidence type="ECO:0000313" key="3">
    <source>
        <dbReference type="Proteomes" id="UP000218598"/>
    </source>
</evidence>
<dbReference type="PANTHER" id="PTHR11669:SF8">
    <property type="entry name" value="DNA POLYMERASE III SUBUNIT DELTA"/>
    <property type="match status" value="1"/>
</dbReference>
<name>A0A2A3YNQ6_9MICO</name>
<accession>A0A2A3YNQ6</accession>
<keyword evidence="3" id="KW-1185">Reference proteome</keyword>
<comment type="caution">
    <text evidence="2">The sequence shown here is derived from an EMBL/GenBank/DDBJ whole genome shotgun (WGS) entry which is preliminary data.</text>
</comment>
<protein>
    <submittedName>
        <fullName evidence="2">DNA polymerase III subunit delta</fullName>
    </submittedName>
</protein>
<sequence length="407" mass="42842">MTASDATSSSAPTAADIGNPMSTADPASPAHGVWADVVGQDAAVRQFRRAASPEGSLAQAWLITGPPGSGRSTAARAFAATLQCETGTGCGHCHPCRTVLANTHPDVTVVATDKVSIAKEEVRGLVMTAQRAPATGRHRVLIVEDADRMSAGTFNVLLKSIEEPPPSTVWMLCAPSAEDLAPTIKSRCRLVSLSVPSSDVVAELLRRRDGIDGNLAVRAARAAQGHIGLALRYATQEGALAAREDSARTLLDLRTTGDAVLAAQGLVDRATAEAKAHADAVATEEKEHFLRSAGIDDGKVPPSLRSQVRQLEEDAKRRQTRLVRDVLDRYLLDAHSVLRDVLSRQLGTDSELVNVEVAAEIDQAASGGTGKATLELLEAIQVARQRISGNVPPLLAIEALLARIAVS</sequence>
<dbReference type="Gene3D" id="3.40.50.300">
    <property type="entry name" value="P-loop containing nucleotide triphosphate hydrolases"/>
    <property type="match status" value="1"/>
</dbReference>